<evidence type="ECO:0000313" key="2">
    <source>
        <dbReference type="Proteomes" id="UP000663452"/>
    </source>
</evidence>
<gene>
    <name evidence="1" type="ORF">JRJ22_19455</name>
</gene>
<dbReference type="EMBL" id="CP070969">
    <property type="protein sequence ID" value="QSF43442.1"/>
    <property type="molecule type" value="Genomic_DNA"/>
</dbReference>
<proteinExistence type="predicted"/>
<accession>A0ABX7LBT2</accession>
<dbReference type="RefSeq" id="WP_206101075.1">
    <property type="nucleotide sequence ID" value="NZ_CP070969.1"/>
</dbReference>
<dbReference type="Proteomes" id="UP000663452">
    <property type="component" value="Chromosome"/>
</dbReference>
<keyword evidence="2" id="KW-1185">Reference proteome</keyword>
<sequence>MKDLFEIIQTLKEGEVAEARLSENEYWYIRKNEDGSFVYCDEDGSRNSEVVRLDRVDVKAVYKILNRIIA</sequence>
<reference evidence="1 2" key="1">
    <citation type="submission" date="2021-02" db="EMBL/GenBank/DDBJ databases">
        <title>Paenibacillus tianjinensis sp. nov.</title>
        <authorList>
            <person name="Liu H."/>
        </authorList>
    </citation>
    <scope>NUCLEOTIDE SEQUENCE [LARGE SCALE GENOMIC DNA]</scope>
    <source>
        <strain evidence="1 2">TB2019</strain>
    </source>
</reference>
<organism evidence="1 2">
    <name type="scientific">Paenibacillus tianjinensis</name>
    <dbReference type="NCBI Taxonomy" id="2810347"/>
    <lineage>
        <taxon>Bacteria</taxon>
        <taxon>Bacillati</taxon>
        <taxon>Bacillota</taxon>
        <taxon>Bacilli</taxon>
        <taxon>Bacillales</taxon>
        <taxon>Paenibacillaceae</taxon>
        <taxon>Paenibacillus</taxon>
    </lineage>
</organism>
<evidence type="ECO:0000313" key="1">
    <source>
        <dbReference type="EMBL" id="QSF43442.1"/>
    </source>
</evidence>
<name>A0ABX7LBT2_9BACL</name>
<protein>
    <submittedName>
        <fullName evidence="1">Uncharacterized protein</fullName>
    </submittedName>
</protein>